<feature type="domain" description="Phosphatidic acid phosphatase type 2/haloperoxidase" evidence="2">
    <location>
        <begin position="140"/>
        <end position="207"/>
    </location>
</feature>
<dbReference type="Pfam" id="PF01569">
    <property type="entry name" value="PAP2"/>
    <property type="match status" value="1"/>
</dbReference>
<dbReference type="OrthoDB" id="9786064at2"/>
<sequence>MRYAEKLYDFLTSLNKQKTAEFISLILAPQFVSMSSFLFISLYLEQDIKMKFISAFTTITFTSILPTAFIYYLIYRGRIDHPFIPEREKRTIPYLFAVVSAFIGFLILLYFRAHWLIIAGQWCYVSNTLLIALINSRWKISAHSAGLSGPLTLMTWIFGYKILPFFLLIPIVGWSRLYLKVHTFWQVVIGAVVGIFATLLQIYFFSKIFA</sequence>
<keyword evidence="4" id="KW-1185">Reference proteome</keyword>
<evidence type="ECO:0000256" key="1">
    <source>
        <dbReference type="SAM" id="Phobius"/>
    </source>
</evidence>
<dbReference type="EMBL" id="FAOO01000004">
    <property type="protein sequence ID" value="CUU03334.1"/>
    <property type="molecule type" value="Genomic_DNA"/>
</dbReference>
<dbReference type="Proteomes" id="UP000320623">
    <property type="component" value="Unassembled WGS sequence"/>
</dbReference>
<dbReference type="RefSeq" id="WP_140944499.1">
    <property type="nucleotide sequence ID" value="NZ_FAOO01000004.1"/>
</dbReference>
<dbReference type="InterPro" id="IPR000326">
    <property type="entry name" value="PAP2/HPO"/>
</dbReference>
<dbReference type="AlphaFoldDB" id="A0A0S4MZD3"/>
<feature type="transmembrane region" description="Helical" evidence="1">
    <location>
        <begin position="117"/>
        <end position="135"/>
    </location>
</feature>
<proteinExistence type="predicted"/>
<accession>A0A0S4MZD3</accession>
<evidence type="ECO:0000313" key="4">
    <source>
        <dbReference type="Proteomes" id="UP000320623"/>
    </source>
</evidence>
<feature type="transmembrane region" description="Helical" evidence="1">
    <location>
        <begin position="184"/>
        <end position="205"/>
    </location>
</feature>
<protein>
    <submittedName>
        <fullName evidence="3">PAP2 superfamily protein</fullName>
    </submittedName>
</protein>
<dbReference type="InterPro" id="IPR036938">
    <property type="entry name" value="PAP2/HPO_sf"/>
</dbReference>
<gene>
    <name evidence="3" type="ORF">JGI1_00711</name>
</gene>
<name>A0A0S4MZD3_9BACT</name>
<feature type="transmembrane region" description="Helical" evidence="1">
    <location>
        <begin position="20"/>
        <end position="40"/>
    </location>
</feature>
<reference evidence="4" key="1">
    <citation type="submission" date="2015-11" db="EMBL/GenBank/DDBJ databases">
        <authorList>
            <person name="Varghese N."/>
        </authorList>
    </citation>
    <scope>NUCLEOTIDE SEQUENCE [LARGE SCALE GENOMIC DNA]</scope>
</reference>
<evidence type="ECO:0000259" key="2">
    <source>
        <dbReference type="Pfam" id="PF01569"/>
    </source>
</evidence>
<keyword evidence="1" id="KW-0472">Membrane</keyword>
<keyword evidence="1" id="KW-1133">Transmembrane helix</keyword>
<feature type="transmembrane region" description="Helical" evidence="1">
    <location>
        <begin position="52"/>
        <end position="74"/>
    </location>
</feature>
<keyword evidence="1" id="KW-0812">Transmembrane</keyword>
<feature type="transmembrane region" description="Helical" evidence="1">
    <location>
        <begin position="94"/>
        <end position="111"/>
    </location>
</feature>
<dbReference type="SUPFAM" id="SSF48317">
    <property type="entry name" value="Acid phosphatase/Vanadium-dependent haloperoxidase"/>
    <property type="match status" value="1"/>
</dbReference>
<dbReference type="STRING" id="1643428.GCA_001442855_00691"/>
<feature type="transmembrane region" description="Helical" evidence="1">
    <location>
        <begin position="147"/>
        <end position="172"/>
    </location>
</feature>
<organism evidence="3 4">
    <name type="scientific">Candidatus Thermokryptus mobilis</name>
    <dbReference type="NCBI Taxonomy" id="1643428"/>
    <lineage>
        <taxon>Bacteria</taxon>
        <taxon>Pseudomonadati</taxon>
        <taxon>Candidatus Kryptoniota</taxon>
        <taxon>Candidatus Thermokryptus</taxon>
    </lineage>
</organism>
<evidence type="ECO:0000313" key="3">
    <source>
        <dbReference type="EMBL" id="CUU03334.1"/>
    </source>
</evidence>